<evidence type="ECO:0000256" key="3">
    <source>
        <dbReference type="ARBA" id="ARBA00004479"/>
    </source>
</evidence>
<evidence type="ECO:0000256" key="8">
    <source>
        <dbReference type="ARBA" id="ARBA00022801"/>
    </source>
</evidence>
<keyword evidence="6" id="KW-0479">Metal-binding</keyword>
<evidence type="ECO:0000256" key="10">
    <source>
        <dbReference type="ARBA" id="ARBA00023049"/>
    </source>
</evidence>
<reference evidence="13 14" key="1">
    <citation type="submission" date="2016-11" db="EMBL/GenBank/DDBJ databases">
        <authorList>
            <person name="Jaros S."/>
            <person name="Januszkiewicz K."/>
            <person name="Wedrychowicz H."/>
        </authorList>
    </citation>
    <scope>NUCLEOTIDE SEQUENCE [LARGE SCALE GENOMIC DNA]</scope>
    <source>
        <strain evidence="13 14">CGMCC 1.8863</strain>
    </source>
</reference>
<dbReference type="STRING" id="558155.SAMN04487911_101177"/>
<dbReference type="PANTHER" id="PTHR31120:SF6">
    <property type="entry name" value="METALLOPROTEASE TIKI HOMOLOG"/>
    <property type="match status" value="1"/>
</dbReference>
<keyword evidence="14" id="KW-1185">Reference proteome</keyword>
<evidence type="ECO:0000256" key="6">
    <source>
        <dbReference type="ARBA" id="ARBA00022723"/>
    </source>
</evidence>
<dbReference type="InterPro" id="IPR040230">
    <property type="entry name" value="TIKI1/2-like"/>
</dbReference>
<evidence type="ECO:0000256" key="7">
    <source>
        <dbReference type="ARBA" id="ARBA00022729"/>
    </source>
</evidence>
<dbReference type="AlphaFoldDB" id="A0A1M6AD54"/>
<dbReference type="GO" id="GO:0006508">
    <property type="term" value="P:proteolysis"/>
    <property type="evidence" value="ECO:0007669"/>
    <property type="project" value="UniProtKB-KW"/>
</dbReference>
<keyword evidence="4" id="KW-0645">Protease</keyword>
<name>A0A1M6AD54_9FLAO</name>
<evidence type="ECO:0000256" key="12">
    <source>
        <dbReference type="ARBA" id="ARBA00023180"/>
    </source>
</evidence>
<protein>
    <submittedName>
        <fullName evidence="13">Uncharacterized conserved protein YbaP, TraB family</fullName>
    </submittedName>
</protein>
<keyword evidence="9" id="KW-1133">Transmembrane helix</keyword>
<dbReference type="CDD" id="cd14789">
    <property type="entry name" value="Tiki"/>
    <property type="match status" value="1"/>
</dbReference>
<dbReference type="PANTHER" id="PTHR31120">
    <property type="entry name" value="METALLOPROTEASE TIKI"/>
    <property type="match status" value="1"/>
</dbReference>
<comment type="subcellular location">
    <subcellularLocation>
        <location evidence="3">Membrane</location>
        <topology evidence="3">Single-pass type I membrane protein</topology>
    </subcellularLocation>
</comment>
<keyword evidence="5" id="KW-0812">Transmembrane</keyword>
<evidence type="ECO:0000256" key="2">
    <source>
        <dbReference type="ARBA" id="ARBA00001941"/>
    </source>
</evidence>
<dbReference type="InterPro" id="IPR002816">
    <property type="entry name" value="TraB/PrgY/GumN_fam"/>
</dbReference>
<keyword evidence="11" id="KW-0472">Membrane</keyword>
<sequence>MREVFISKVICRIFNSYFRSSMRFWFGFLFILMTSGLFAQEERSLLWEISGNGLEKTSYLYGTMHVSSKIAFRLDDIFYEALANSELIALESDPGTWLEDRSKIAPPTLGYGNGFVSKGFYTRPFSIKNPSRELLASYLSFDDRIVNSILYRSSDNSENFEEETYLDMFIYQAGKKYNKPIVALENLEESSALVSRANLNAMKPKPDEWLQKKMQTQDVLSLLQDAYRARNLNLIDSLDQAIYTDYYLKNMLYIRNKNMIRLLDSVIQTAKVFAGIGAAHLPGKNGVLQLLRDKGYSVKPLVSKASNRGKSLKDSLERKILENEYFPQSTDDSLFSIALPNKLYPIAENSNTTYIAPDLANGSYVLVNRIPTYSFLKKDQTYSLESIDKLLYENIPGKIIEKVAIDKATYPGLDIKNQLKNGNHQRYQIYLTPLEIVIFKMSGREDYVLQYSDTIFNSIAFRDIKKHREVLSPEANDFSIEMPSVYRFTNMKRKGNRYIEGYDPETASYYFLKKATLNDFNFIESDTFELKQIQTRFYEDLELNPTYHKPTEKNLRSWANFYKKDSKKLYLQTSINTNEYFLLGVLTQDSTQANRFFNSFTTRAVNYTEQFKTVQDTAMFFSTISPVPPSKFVENSQHYHHKHSKPKPYSAFSKKTIYQNKNNEAILVTVNKSHDFLMFPNIDSVWALRKKIYAQNTFKIEKETHRTLNENTYELNLVLTDTASSRGIKIKNIVKGGLLYEVKTTIDTQNTPSRFIREFYDNFTPSDTLIGWSLLQDKTDAFFKAIRQNDSILYDGYPFIKFDKKDQDSLKYYISEFYLPDNQKYLEPFLIEKLAQLEGVDATDFFESYYAKSYSNSIAQTKILQAISKKSDEKSLALLLRLMSTDLPLVSSKQEIHNIFQPYLDSLPLAKKLFPEILDYSAIEEYKSPIFSLLAKLKTRGLIKPKKYQKYRHQILNDAKIQLKRQLGMASEQGPDTGLTPKLHDNSYEILENYAVLLYPFLKETETASFFNRLPFIKDPNIQSSFIALVAKNDEKLIHNPTVIPDGLIENLAKNPKNRLLLFNKLKAIGKLHLLPEAYRTQEAIAEALIFHRNNLTVGQDYSTLLLKKNLRYPSKEYTGYYYKVRDKDNYDNPMSLSLLVFKNSKEISASPHYFNNGFPIEDILTEKQLIELSTEQYILKDRQRAMVLKPTQFGTYVH</sequence>
<evidence type="ECO:0000256" key="1">
    <source>
        <dbReference type="ARBA" id="ARBA00001936"/>
    </source>
</evidence>
<comment type="cofactor">
    <cofactor evidence="2">
        <name>Co(2+)</name>
        <dbReference type="ChEBI" id="CHEBI:48828"/>
    </cofactor>
</comment>
<dbReference type="GO" id="GO:0016020">
    <property type="term" value="C:membrane"/>
    <property type="evidence" value="ECO:0007669"/>
    <property type="project" value="UniProtKB-SubCell"/>
</dbReference>
<organism evidence="13 14">
    <name type="scientific">Arenibacter nanhaiticus</name>
    <dbReference type="NCBI Taxonomy" id="558155"/>
    <lineage>
        <taxon>Bacteria</taxon>
        <taxon>Pseudomonadati</taxon>
        <taxon>Bacteroidota</taxon>
        <taxon>Flavobacteriia</taxon>
        <taxon>Flavobacteriales</taxon>
        <taxon>Flavobacteriaceae</taxon>
        <taxon>Arenibacter</taxon>
    </lineage>
</organism>
<dbReference type="RefSeq" id="WP_245795492.1">
    <property type="nucleotide sequence ID" value="NZ_FQYX01000001.1"/>
</dbReference>
<comment type="cofactor">
    <cofactor evidence="1">
        <name>Mn(2+)</name>
        <dbReference type="ChEBI" id="CHEBI:29035"/>
    </cofactor>
</comment>
<evidence type="ECO:0000256" key="5">
    <source>
        <dbReference type="ARBA" id="ARBA00022692"/>
    </source>
</evidence>
<keyword evidence="10" id="KW-0482">Metalloprotease</keyword>
<evidence type="ECO:0000313" key="13">
    <source>
        <dbReference type="EMBL" id="SHI34317.1"/>
    </source>
</evidence>
<dbReference type="EMBL" id="FQYX01000001">
    <property type="protein sequence ID" value="SHI34317.1"/>
    <property type="molecule type" value="Genomic_DNA"/>
</dbReference>
<dbReference type="GO" id="GO:0046872">
    <property type="term" value="F:metal ion binding"/>
    <property type="evidence" value="ECO:0007669"/>
    <property type="project" value="UniProtKB-KW"/>
</dbReference>
<dbReference type="Pfam" id="PF01963">
    <property type="entry name" value="TraB_PrgY_gumN"/>
    <property type="match status" value="2"/>
</dbReference>
<keyword evidence="7" id="KW-0732">Signal</keyword>
<evidence type="ECO:0000313" key="14">
    <source>
        <dbReference type="Proteomes" id="UP000184231"/>
    </source>
</evidence>
<accession>A0A1M6AD54</accession>
<evidence type="ECO:0000256" key="11">
    <source>
        <dbReference type="ARBA" id="ARBA00023136"/>
    </source>
</evidence>
<dbReference type="GO" id="GO:0004222">
    <property type="term" value="F:metalloendopeptidase activity"/>
    <property type="evidence" value="ECO:0007669"/>
    <property type="project" value="TreeGrafter"/>
</dbReference>
<dbReference type="GO" id="GO:0030178">
    <property type="term" value="P:negative regulation of Wnt signaling pathway"/>
    <property type="evidence" value="ECO:0007669"/>
    <property type="project" value="InterPro"/>
</dbReference>
<dbReference type="Proteomes" id="UP000184231">
    <property type="component" value="Unassembled WGS sequence"/>
</dbReference>
<evidence type="ECO:0000256" key="4">
    <source>
        <dbReference type="ARBA" id="ARBA00022670"/>
    </source>
</evidence>
<keyword evidence="12" id="KW-0325">Glycoprotein</keyword>
<gene>
    <name evidence="13" type="ORF">SAMN04487911_101177</name>
</gene>
<keyword evidence="8" id="KW-0378">Hydrolase</keyword>
<evidence type="ECO:0000256" key="9">
    <source>
        <dbReference type="ARBA" id="ARBA00022989"/>
    </source>
</evidence>
<proteinExistence type="predicted"/>